<dbReference type="Proteomes" id="UP000605992">
    <property type="component" value="Unassembled WGS sequence"/>
</dbReference>
<keyword evidence="2" id="KW-1185">Reference proteome</keyword>
<organism evidence="1 2">
    <name type="scientific">Planotetraspora thailandica</name>
    <dbReference type="NCBI Taxonomy" id="487172"/>
    <lineage>
        <taxon>Bacteria</taxon>
        <taxon>Bacillati</taxon>
        <taxon>Actinomycetota</taxon>
        <taxon>Actinomycetes</taxon>
        <taxon>Streptosporangiales</taxon>
        <taxon>Streptosporangiaceae</taxon>
        <taxon>Planotetraspora</taxon>
    </lineage>
</organism>
<gene>
    <name evidence="1" type="ORF">Pth03_16310</name>
</gene>
<evidence type="ECO:0000313" key="2">
    <source>
        <dbReference type="Proteomes" id="UP000605992"/>
    </source>
</evidence>
<protein>
    <submittedName>
        <fullName evidence="1">Uncharacterized protein</fullName>
    </submittedName>
</protein>
<sequence length="123" mass="13108">MDGQLAALQHVDLLLIDVKAEDFEPQLGHACRVSGTQISGPKHREAVRHGMLPSYLLFVVWHSTGASNCPKCPAGKLCLAQRYGVAQNGSTPPRTRGCPVMTAARIGTVLVGNLPLARLTIAL</sequence>
<name>A0A8J3XSH8_9ACTN</name>
<evidence type="ECO:0000313" key="1">
    <source>
        <dbReference type="EMBL" id="GII53242.1"/>
    </source>
</evidence>
<proteinExistence type="predicted"/>
<dbReference type="EMBL" id="BOOR01000008">
    <property type="protein sequence ID" value="GII53242.1"/>
    <property type="molecule type" value="Genomic_DNA"/>
</dbReference>
<dbReference type="AlphaFoldDB" id="A0A8J3XSH8"/>
<accession>A0A8J3XSH8</accession>
<reference evidence="1" key="1">
    <citation type="submission" date="2021-01" db="EMBL/GenBank/DDBJ databases">
        <title>Whole genome shotgun sequence of Planotetraspora thailandica NBRC 104271.</title>
        <authorList>
            <person name="Komaki H."/>
            <person name="Tamura T."/>
        </authorList>
    </citation>
    <scope>NUCLEOTIDE SEQUENCE</scope>
    <source>
        <strain evidence="1">NBRC 104271</strain>
    </source>
</reference>
<comment type="caution">
    <text evidence="1">The sequence shown here is derived from an EMBL/GenBank/DDBJ whole genome shotgun (WGS) entry which is preliminary data.</text>
</comment>